<comment type="caution">
    <text evidence="2">The sequence shown here is derived from an EMBL/GenBank/DDBJ whole genome shotgun (WGS) entry which is preliminary data.</text>
</comment>
<dbReference type="InterPro" id="IPR010730">
    <property type="entry name" value="HET"/>
</dbReference>
<dbReference type="Pfam" id="PF06985">
    <property type="entry name" value="HET"/>
    <property type="match status" value="1"/>
</dbReference>
<accession>A0A553I5D7</accession>
<evidence type="ECO:0000313" key="3">
    <source>
        <dbReference type="Proteomes" id="UP000319160"/>
    </source>
</evidence>
<gene>
    <name evidence="2" type="ORF">FHL15_003750</name>
</gene>
<feature type="domain" description="Heterokaryon incompatibility" evidence="1">
    <location>
        <begin position="26"/>
        <end position="118"/>
    </location>
</feature>
<reference evidence="3" key="1">
    <citation type="submission" date="2019-06" db="EMBL/GenBank/DDBJ databases">
        <title>Draft genome sequence of the griseofulvin-producing fungus Xylaria cubensis strain G536.</title>
        <authorList>
            <person name="Mead M.E."/>
            <person name="Raja H.A."/>
            <person name="Steenwyk J.L."/>
            <person name="Knowles S.L."/>
            <person name="Oberlies N.H."/>
            <person name="Rokas A."/>
        </authorList>
    </citation>
    <scope>NUCLEOTIDE SEQUENCE [LARGE SCALE GENOMIC DNA]</scope>
    <source>
        <strain evidence="3">G536</strain>
    </source>
</reference>
<dbReference type="STRING" id="2512241.A0A553I5D7"/>
<organism evidence="2 3">
    <name type="scientific">Xylaria flabelliformis</name>
    <dbReference type="NCBI Taxonomy" id="2512241"/>
    <lineage>
        <taxon>Eukaryota</taxon>
        <taxon>Fungi</taxon>
        <taxon>Dikarya</taxon>
        <taxon>Ascomycota</taxon>
        <taxon>Pezizomycotina</taxon>
        <taxon>Sordariomycetes</taxon>
        <taxon>Xylariomycetidae</taxon>
        <taxon>Xylariales</taxon>
        <taxon>Xylariaceae</taxon>
        <taxon>Xylaria</taxon>
    </lineage>
</organism>
<evidence type="ECO:0000313" key="2">
    <source>
        <dbReference type="EMBL" id="TRX95419.1"/>
    </source>
</evidence>
<dbReference type="Proteomes" id="UP000319160">
    <property type="component" value="Unassembled WGS sequence"/>
</dbReference>
<proteinExistence type="predicted"/>
<dbReference type="PANTHER" id="PTHR10622:SF10">
    <property type="entry name" value="HET DOMAIN-CONTAINING PROTEIN"/>
    <property type="match status" value="1"/>
</dbReference>
<sequence length="626" mass="70958">MRLINTTSFELEEFIGDPTNPRFPRYAILSHTWEQEEVTFQDIQNLDVAKTKAGFSKISKCCEIAIEEGLNWAWVDTCCINKSDNAELTEVNILAAINSMFKWYEAATICYAYLSDVGDAGIAKYCEWRDSRWFTRGWTLQELIAPFEVIIYDRTWKQLGTKRRLSKELEEKTGIPAEVLLYPVTRRKHSVAARMSWAKGRQTTRIEDRAYSLLGFFDIVNMPLVYGEGKKSFSRLHQNIIDTQQDETIFLGGLACLDHELCELSTAARTMYGQGFLITPDNVPTHLPTTVRALPSTAEMSHNTSQHVFELNTTSGGTSISERKDPRLRGDVLSLPMRIIQVTFSDYEAARIPITMKKKIQIELGLASRNILEDFDVYGVKAMGGSLCLGMLRCSTTDNRILARYFLCSLTNNELWAYPMGVYRYVTSTEVRGWPSMQCHILLDESAWKPYPLLESLRDVTSWGSETQLSGTFSNGWSWEARTTDNTENFVDDPDVGLIKRNTHYYQLCFSPTGQVWDMTISLGANNVSKEQGNNNIDVEINLQCRTAPELDARTMKLKHSGREGPVTELSHRLPVSRGSAELLISIYYGVDAGTHCYSPMIRFRAFEARDNEQVSKEIKASCSPG</sequence>
<dbReference type="PANTHER" id="PTHR10622">
    <property type="entry name" value="HET DOMAIN-CONTAINING PROTEIN"/>
    <property type="match status" value="1"/>
</dbReference>
<dbReference type="AlphaFoldDB" id="A0A553I5D7"/>
<dbReference type="OrthoDB" id="4625229at2759"/>
<protein>
    <recommendedName>
        <fullName evidence="1">Heterokaryon incompatibility domain-containing protein</fullName>
    </recommendedName>
</protein>
<dbReference type="EMBL" id="VFLP01000016">
    <property type="protein sequence ID" value="TRX95419.1"/>
    <property type="molecule type" value="Genomic_DNA"/>
</dbReference>
<evidence type="ECO:0000259" key="1">
    <source>
        <dbReference type="Pfam" id="PF06985"/>
    </source>
</evidence>
<name>A0A553I5D7_9PEZI</name>
<keyword evidence="3" id="KW-1185">Reference proteome</keyword>